<sequence length="435" mass="46490">MQGDLRTCLRQIHRLPVPTLGYLPLWLETLRLWLDADNVAALWCSAPETAGAIAADAATAGGVRWYAPQASVTACERLAACAWGMPPMPSVATLQQALVDRAMLRGHARHARRHVRPGRCAEPGPHGSNRSVADVLHRPPELNACLADGDVLDVCLLPVARAAQAPPACDDGVAPRATSIGALRLLVSRDRERPSFTTREIGAFEMAAAEFSVVPERPQFPSFSAMVPASPDVVHAPINAICRDIAGTLVWHGQAPEWADPTALALMRRVWRRSPGRAWPDACVVVQACQRLADELTRHPGGNASALAQVGARVPVPGGTLHLHATHLCGMGGRATERVRIALHLVVPPAMRLWQRLCETGLTPVQRDIAMRLLAGQSRTATREACAIGVQTLKTHLSLMRARLDPVRDASLLLGLGGSGIVGAVGSGKTTPRLE</sequence>
<gene>
    <name evidence="1" type="ORF">PCA31118_01696</name>
</gene>
<dbReference type="EMBL" id="CABPSQ010000002">
    <property type="protein sequence ID" value="VVE64680.1"/>
    <property type="molecule type" value="Genomic_DNA"/>
</dbReference>
<dbReference type="AlphaFoldDB" id="A0A5E4ZXK6"/>
<reference evidence="1 2" key="1">
    <citation type="submission" date="2019-08" db="EMBL/GenBank/DDBJ databases">
        <authorList>
            <person name="Peeters C."/>
        </authorList>
    </citation>
    <scope>NUCLEOTIDE SEQUENCE [LARGE SCALE GENOMIC DNA]</scope>
    <source>
        <strain evidence="1 2">LMG 31118</strain>
    </source>
</reference>
<evidence type="ECO:0000313" key="1">
    <source>
        <dbReference type="EMBL" id="VVE64680.1"/>
    </source>
</evidence>
<accession>A0A5E4ZXK6</accession>
<dbReference type="OrthoDB" id="8939151at2"/>
<protein>
    <submittedName>
        <fullName evidence="1">Uncharacterized protein</fullName>
    </submittedName>
</protein>
<keyword evidence="2" id="KW-1185">Reference proteome</keyword>
<proteinExistence type="predicted"/>
<dbReference type="Proteomes" id="UP000414136">
    <property type="component" value="Unassembled WGS sequence"/>
</dbReference>
<evidence type="ECO:0000313" key="2">
    <source>
        <dbReference type="Proteomes" id="UP000414136"/>
    </source>
</evidence>
<organism evidence="1 2">
    <name type="scientific">Pandoraea captiosa</name>
    <dbReference type="NCBI Taxonomy" id="2508302"/>
    <lineage>
        <taxon>Bacteria</taxon>
        <taxon>Pseudomonadati</taxon>
        <taxon>Pseudomonadota</taxon>
        <taxon>Betaproteobacteria</taxon>
        <taxon>Burkholderiales</taxon>
        <taxon>Burkholderiaceae</taxon>
        <taxon>Pandoraea</taxon>
    </lineage>
</organism>
<name>A0A5E4ZXK6_9BURK</name>